<organism evidence="1 2">
    <name type="scientific">Burkholderia ubonensis</name>
    <dbReference type="NCBI Taxonomy" id="101571"/>
    <lineage>
        <taxon>Bacteria</taxon>
        <taxon>Pseudomonadati</taxon>
        <taxon>Pseudomonadota</taxon>
        <taxon>Betaproteobacteria</taxon>
        <taxon>Burkholderiales</taxon>
        <taxon>Burkholderiaceae</taxon>
        <taxon>Burkholderia</taxon>
        <taxon>Burkholderia cepacia complex</taxon>
    </lineage>
</organism>
<comment type="caution">
    <text evidence="1">The sequence shown here is derived from an EMBL/GenBank/DDBJ whole genome shotgun (WGS) entry which is preliminary data.</text>
</comment>
<dbReference type="Proteomes" id="UP000064029">
    <property type="component" value="Unassembled WGS sequence"/>
</dbReference>
<reference evidence="1 2" key="1">
    <citation type="submission" date="2015-11" db="EMBL/GenBank/DDBJ databases">
        <title>Expanding the genomic diversity of Burkholderia species for the development of highly accurate diagnostics.</title>
        <authorList>
            <person name="Sahl J."/>
            <person name="Keim P."/>
            <person name="Wagner D."/>
        </authorList>
    </citation>
    <scope>NUCLEOTIDE SEQUENCE [LARGE SCALE GENOMIC DNA]</scope>
    <source>
        <strain evidence="1 2">MSMB2036</strain>
    </source>
</reference>
<protein>
    <recommendedName>
        <fullName evidence="3">Cytoplasmic protein</fullName>
    </recommendedName>
</protein>
<gene>
    <name evidence="1" type="ORF">WJ33_08245</name>
</gene>
<dbReference type="OrthoDB" id="8768594at2"/>
<accession>A0A124R6V4</accession>
<dbReference type="AlphaFoldDB" id="A0A124R6V4"/>
<proteinExistence type="predicted"/>
<dbReference type="EMBL" id="LOXM01000279">
    <property type="protein sequence ID" value="KVG53149.1"/>
    <property type="molecule type" value="Genomic_DNA"/>
</dbReference>
<name>A0A124R6V4_9BURK</name>
<evidence type="ECO:0008006" key="3">
    <source>
        <dbReference type="Google" id="ProtNLM"/>
    </source>
</evidence>
<evidence type="ECO:0000313" key="1">
    <source>
        <dbReference type="EMBL" id="KVG53149.1"/>
    </source>
</evidence>
<evidence type="ECO:0000313" key="2">
    <source>
        <dbReference type="Proteomes" id="UP000064029"/>
    </source>
</evidence>
<sequence length="439" mass="48415">MTESPVSSASYQPRDVVNAPDIKAAIARRSAERGDPADISAWLTNHFFRWVIGGFQQAQPLHSLADYRAVAGADQPAPEWLVRRFMPRPTSGDAPGADAPGADAAASQAPALPKPLYFIDPEHLLLIDRERVLVEFLRSRAGTRLAQKLQRITCAMALAMWEREHQRMQARRDKGWVPSSGLALREVLRTANGMIFEFVGSHAALREEMAYESYHMQHCLGQFADRRQLRGGYGEQYAEAVRDGRLRLFTLRGAGNQPHVTISLSMRADGLRIDQIKGKQNRHPVRRYTDDVRQFLRALAPKGERHPDCEGMGLVFEPEAPGAAVGEWTFVTDVRSPDYLLSVMSANFHLIEHFEQPPAVLQWLLLRNAPHALGRLRQIDPAVAAAARQTLSGNALPVAQHPAATPAAPVAFAIEGIPIDPALCGPLVLDSAMHGDEPC</sequence>